<proteinExistence type="predicted"/>
<dbReference type="AlphaFoldDB" id="A0A9D6LAJ4"/>
<keyword evidence="2" id="KW-0645">Protease</keyword>
<dbReference type="SUPFAM" id="SSF49464">
    <property type="entry name" value="Carboxypeptidase regulatory domain-like"/>
    <property type="match status" value="1"/>
</dbReference>
<evidence type="ECO:0000313" key="3">
    <source>
        <dbReference type="Proteomes" id="UP000807850"/>
    </source>
</evidence>
<accession>A0A9D6LAJ4</accession>
<dbReference type="EMBL" id="JACQAY010000064">
    <property type="protein sequence ID" value="MBI3539069.1"/>
    <property type="molecule type" value="Genomic_DNA"/>
</dbReference>
<dbReference type="Proteomes" id="UP000807850">
    <property type="component" value="Unassembled WGS sequence"/>
</dbReference>
<feature type="chain" id="PRO_5039349221" evidence="1">
    <location>
        <begin position="25"/>
        <end position="353"/>
    </location>
</feature>
<keyword evidence="2" id="KW-0378">Hydrolase</keyword>
<reference evidence="2" key="1">
    <citation type="submission" date="2020-07" db="EMBL/GenBank/DDBJ databases">
        <title>Huge and variable diversity of episymbiotic CPR bacteria and DPANN archaea in groundwater ecosystems.</title>
        <authorList>
            <person name="He C.Y."/>
            <person name="Keren R."/>
            <person name="Whittaker M."/>
            <person name="Farag I.F."/>
            <person name="Doudna J."/>
            <person name="Cate J.H.D."/>
            <person name="Banfield J.F."/>
        </authorList>
    </citation>
    <scope>NUCLEOTIDE SEQUENCE</scope>
    <source>
        <strain evidence="2">NC_groundwater_928_Pr1_S-0.2um_72_17</strain>
    </source>
</reference>
<gene>
    <name evidence="2" type="ORF">HY076_02200</name>
</gene>
<name>A0A9D6LAJ4_UNCEI</name>
<dbReference type="GO" id="GO:0004180">
    <property type="term" value="F:carboxypeptidase activity"/>
    <property type="evidence" value="ECO:0007669"/>
    <property type="project" value="UniProtKB-KW"/>
</dbReference>
<protein>
    <submittedName>
        <fullName evidence="2">Carboxypeptidase regulatory-like domain-containing protein</fullName>
    </submittedName>
</protein>
<evidence type="ECO:0000313" key="2">
    <source>
        <dbReference type="EMBL" id="MBI3539069.1"/>
    </source>
</evidence>
<organism evidence="2 3">
    <name type="scientific">Eiseniibacteriota bacterium</name>
    <dbReference type="NCBI Taxonomy" id="2212470"/>
    <lineage>
        <taxon>Bacteria</taxon>
        <taxon>Candidatus Eiseniibacteriota</taxon>
    </lineage>
</organism>
<feature type="signal peptide" evidence="1">
    <location>
        <begin position="1"/>
        <end position="24"/>
    </location>
</feature>
<evidence type="ECO:0000256" key="1">
    <source>
        <dbReference type="SAM" id="SignalP"/>
    </source>
</evidence>
<keyword evidence="2" id="KW-0121">Carboxypeptidase</keyword>
<sequence length="353" mass="36366">MRKLLTSALLVCATTVLGSGLAHAWFIQGQVVCAIDGSAVPGVQVQIASEPAGFAGSTSTAGDGGYVFYLPDSPGCYIVSLVLGAGQTAVNPASGTFEFCTTDANREFTQNFTITTPSCGGSTTGLCWLTAGGAKFSSITGTPVGQSGPQHSWGGNVYPGCSPTAGDGGDWNHIAFAQKLHFHGRHIVVDRCGNIDGIPPGSTSPATPFNYIEFHGTGTLVGIQGNKADYGTVYFWAHCEDRNEPGSSGQRDGAGKDRYFLHVFSNLADPNGSTLLLVDIDGNPATVDPVTITDGNMQIHISSCSDPALAAAEAASAKSLLYSDRASGGSSTSPNGPASVTGTSWGRLKTLYR</sequence>
<dbReference type="InterPro" id="IPR008969">
    <property type="entry name" value="CarboxyPept-like_regulatory"/>
</dbReference>
<keyword evidence="1" id="KW-0732">Signal</keyword>
<comment type="caution">
    <text evidence="2">The sequence shown here is derived from an EMBL/GenBank/DDBJ whole genome shotgun (WGS) entry which is preliminary data.</text>
</comment>